<protein>
    <submittedName>
        <fullName evidence="1">Uncharacterized protein</fullName>
    </submittedName>
</protein>
<proteinExistence type="evidence at transcript level"/>
<dbReference type="AlphaFoldDB" id="I3S5D1"/>
<evidence type="ECO:0000313" key="1">
    <source>
        <dbReference type="EMBL" id="AFK35473.1"/>
    </source>
</evidence>
<reference evidence="1" key="1">
    <citation type="submission" date="2012-05" db="EMBL/GenBank/DDBJ databases">
        <authorList>
            <person name="Krishnakumar V."/>
            <person name="Cheung F."/>
            <person name="Xiao Y."/>
            <person name="Chan A."/>
            <person name="Moskal W.A."/>
            <person name="Town C.D."/>
        </authorList>
    </citation>
    <scope>NUCLEOTIDE SEQUENCE</scope>
</reference>
<sequence>MLSLQAFQDNSGFASSSHIDFDGSSLLQNNSSWLQVAPKPARRRTYTKVCSGNLFPN</sequence>
<accession>I3S5D1</accession>
<name>I3S5D1_LOTJA</name>
<dbReference type="EMBL" id="BT135678">
    <property type="protein sequence ID" value="AFK35473.1"/>
    <property type="molecule type" value="mRNA"/>
</dbReference>
<organism evidence="1">
    <name type="scientific">Lotus japonicus</name>
    <name type="common">Lotus corniculatus var. japonicus</name>
    <dbReference type="NCBI Taxonomy" id="34305"/>
    <lineage>
        <taxon>Eukaryota</taxon>
        <taxon>Viridiplantae</taxon>
        <taxon>Streptophyta</taxon>
        <taxon>Embryophyta</taxon>
        <taxon>Tracheophyta</taxon>
        <taxon>Spermatophyta</taxon>
        <taxon>Magnoliopsida</taxon>
        <taxon>eudicotyledons</taxon>
        <taxon>Gunneridae</taxon>
        <taxon>Pentapetalae</taxon>
        <taxon>rosids</taxon>
        <taxon>fabids</taxon>
        <taxon>Fabales</taxon>
        <taxon>Fabaceae</taxon>
        <taxon>Papilionoideae</taxon>
        <taxon>50 kb inversion clade</taxon>
        <taxon>NPAAA clade</taxon>
        <taxon>Hologalegina</taxon>
        <taxon>robinioid clade</taxon>
        <taxon>Loteae</taxon>
        <taxon>Lotus</taxon>
    </lineage>
</organism>